<feature type="active site" evidence="3">
    <location>
        <position position="44"/>
    </location>
</feature>
<dbReference type="InterPro" id="IPR003719">
    <property type="entry name" value="Phenazine_PhzF-like"/>
</dbReference>
<dbReference type="PANTHER" id="PTHR13774">
    <property type="entry name" value="PHENAZINE BIOSYNTHESIS PROTEIN"/>
    <property type="match status" value="1"/>
</dbReference>
<protein>
    <submittedName>
        <fullName evidence="4">Phenazine biosynthesis protein PhzF family</fullName>
    </submittedName>
</protein>
<dbReference type="EMBL" id="FOKG01000030">
    <property type="protein sequence ID" value="SFB62313.1"/>
    <property type="molecule type" value="Genomic_DNA"/>
</dbReference>
<proteinExistence type="inferred from homology"/>
<dbReference type="GO" id="GO:0016853">
    <property type="term" value="F:isomerase activity"/>
    <property type="evidence" value="ECO:0007669"/>
    <property type="project" value="UniProtKB-KW"/>
</dbReference>
<reference evidence="5" key="1">
    <citation type="submission" date="2016-10" db="EMBL/GenBank/DDBJ databases">
        <authorList>
            <person name="Varghese N."/>
            <person name="Submissions S."/>
        </authorList>
    </citation>
    <scope>NUCLEOTIDE SEQUENCE [LARGE SCALE GENOMIC DNA]</scope>
    <source>
        <strain evidence="5">CGMCC 4.3568</strain>
    </source>
</reference>
<dbReference type="Proteomes" id="UP000243799">
    <property type="component" value="Unassembled WGS sequence"/>
</dbReference>
<dbReference type="STRING" id="490629.SAMN05216266_13045"/>
<keyword evidence="2" id="KW-0413">Isomerase</keyword>
<keyword evidence="5" id="KW-1185">Reference proteome</keyword>
<dbReference type="Gene3D" id="3.10.310.10">
    <property type="entry name" value="Diaminopimelate Epimerase, Chain A, domain 1"/>
    <property type="match status" value="2"/>
</dbReference>
<dbReference type="NCBIfam" id="TIGR00654">
    <property type="entry name" value="PhzF_family"/>
    <property type="match status" value="1"/>
</dbReference>
<dbReference type="RefSeq" id="WP_091678972.1">
    <property type="nucleotide sequence ID" value="NZ_FOKG01000030.1"/>
</dbReference>
<evidence type="ECO:0000256" key="3">
    <source>
        <dbReference type="PIRSR" id="PIRSR016184-1"/>
    </source>
</evidence>
<dbReference type="AlphaFoldDB" id="A0A1I1CPF2"/>
<name>A0A1I1CPF2_9PSEU</name>
<dbReference type="GO" id="GO:0005737">
    <property type="term" value="C:cytoplasm"/>
    <property type="evidence" value="ECO:0007669"/>
    <property type="project" value="TreeGrafter"/>
</dbReference>
<evidence type="ECO:0000313" key="5">
    <source>
        <dbReference type="Proteomes" id="UP000243799"/>
    </source>
</evidence>
<dbReference type="PIRSF" id="PIRSF016184">
    <property type="entry name" value="PhzC_PhzF"/>
    <property type="match status" value="1"/>
</dbReference>
<organism evidence="4 5">
    <name type="scientific">Amycolatopsis marina</name>
    <dbReference type="NCBI Taxonomy" id="490629"/>
    <lineage>
        <taxon>Bacteria</taxon>
        <taxon>Bacillati</taxon>
        <taxon>Actinomycetota</taxon>
        <taxon>Actinomycetes</taxon>
        <taxon>Pseudonocardiales</taxon>
        <taxon>Pseudonocardiaceae</taxon>
        <taxon>Amycolatopsis</taxon>
    </lineage>
</organism>
<dbReference type="PANTHER" id="PTHR13774:SF17">
    <property type="entry name" value="PHENAZINE BIOSYNTHESIS-LIKE DOMAIN-CONTAINING PROTEIN"/>
    <property type="match status" value="1"/>
</dbReference>
<dbReference type="OrthoDB" id="9788221at2"/>
<evidence type="ECO:0000313" key="4">
    <source>
        <dbReference type="EMBL" id="SFB62313.1"/>
    </source>
</evidence>
<accession>A0A1I1CPF2</accession>
<comment type="similarity">
    <text evidence="1">Belongs to the PhzF family.</text>
</comment>
<dbReference type="SUPFAM" id="SSF54506">
    <property type="entry name" value="Diaminopimelate epimerase-like"/>
    <property type="match status" value="1"/>
</dbReference>
<evidence type="ECO:0000256" key="1">
    <source>
        <dbReference type="ARBA" id="ARBA00008270"/>
    </source>
</evidence>
<gene>
    <name evidence="4" type="ORF">SAMN05216266_13045</name>
</gene>
<evidence type="ECO:0000256" key="2">
    <source>
        <dbReference type="ARBA" id="ARBA00023235"/>
    </source>
</evidence>
<dbReference type="Pfam" id="PF02567">
    <property type="entry name" value="PhzC-PhzF"/>
    <property type="match status" value="1"/>
</dbReference>
<sequence length="261" mass="27515">MRLYLVDAFTSSAFAGNSAGVVLLDEPADPEWMQAVAAELKHSETAFVQVGTADGVPKPLRWFTPAAEVDLCGHATLATAHVLGGDQVFTTRSGLLRCTAAEDGVRMDFPADPPKADPALLAEVTPALPGVSPGEIEYVGRGVSDVLVRLTNATLVRELDPDIGAVARIAARCLIVTASGDREDVDFVSRVFGPRVGIDEDPVTGSAHCTLAPFWAEQIAKAELVGEQASQRGGIVRARPDDDRVWLTGAAVTVFEGTLLV</sequence>